<evidence type="ECO:0000313" key="2">
    <source>
        <dbReference type="Proteomes" id="UP001235760"/>
    </source>
</evidence>
<dbReference type="InterPro" id="IPR025528">
    <property type="entry name" value="BrnA_antitoxin"/>
</dbReference>
<dbReference type="EMBL" id="JAUZEE010000003">
    <property type="protein sequence ID" value="MDP4300379.1"/>
    <property type="molecule type" value="Genomic_DNA"/>
</dbReference>
<accession>A0ABT9G1L2</accession>
<dbReference type="Pfam" id="PF14384">
    <property type="entry name" value="BrnA_antitoxin"/>
    <property type="match status" value="1"/>
</dbReference>
<dbReference type="RefSeq" id="WP_305748940.1">
    <property type="nucleotide sequence ID" value="NZ_JAUZEE010000003.1"/>
</dbReference>
<organism evidence="1 2">
    <name type="scientific">Leptothrix discophora</name>
    <dbReference type="NCBI Taxonomy" id="89"/>
    <lineage>
        <taxon>Bacteria</taxon>
        <taxon>Pseudomonadati</taxon>
        <taxon>Pseudomonadota</taxon>
        <taxon>Betaproteobacteria</taxon>
        <taxon>Burkholderiales</taxon>
        <taxon>Sphaerotilaceae</taxon>
        <taxon>Leptothrix</taxon>
    </lineage>
</organism>
<protein>
    <submittedName>
        <fullName evidence="1">BrnA antitoxin family protein</fullName>
    </submittedName>
</protein>
<evidence type="ECO:0000313" key="1">
    <source>
        <dbReference type="EMBL" id="MDP4300379.1"/>
    </source>
</evidence>
<name>A0ABT9G1L2_LEPDI</name>
<keyword evidence="2" id="KW-1185">Reference proteome</keyword>
<reference evidence="1 2" key="1">
    <citation type="submission" date="2023-08" db="EMBL/GenBank/DDBJ databases">
        <authorList>
            <person name="Roldan D.M."/>
            <person name="Menes R.J."/>
        </authorList>
    </citation>
    <scope>NUCLEOTIDE SEQUENCE [LARGE SCALE GENOMIC DNA]</scope>
    <source>
        <strain evidence="1 2">CCM 2812</strain>
    </source>
</reference>
<comment type="caution">
    <text evidence="1">The sequence shown here is derived from an EMBL/GenBank/DDBJ whole genome shotgun (WGS) entry which is preliminary data.</text>
</comment>
<dbReference type="Proteomes" id="UP001235760">
    <property type="component" value="Unassembled WGS sequence"/>
</dbReference>
<sequence>MKTLKNMDLDKVAAAIEADAGQALPGLREALAEAQAGVAGRVHTPEQIAARRPGRPAGSKAAVTKQPVTLRMDPEALARWRASGKGWQTRAAQALEKQAP</sequence>
<gene>
    <name evidence="1" type="ORF">Q8X39_06990</name>
</gene>
<proteinExistence type="predicted"/>